<feature type="non-terminal residue" evidence="2">
    <location>
        <position position="1"/>
    </location>
</feature>
<evidence type="ECO:0000313" key="3">
    <source>
        <dbReference type="Proteomes" id="UP001301769"/>
    </source>
</evidence>
<protein>
    <recommendedName>
        <fullName evidence="1">LysM domain-containing protein</fullName>
    </recommendedName>
</protein>
<evidence type="ECO:0000259" key="1">
    <source>
        <dbReference type="PROSITE" id="PS51782"/>
    </source>
</evidence>
<evidence type="ECO:0000313" key="2">
    <source>
        <dbReference type="EMBL" id="KAK4214189.1"/>
    </source>
</evidence>
<dbReference type="PROSITE" id="PS51782">
    <property type="entry name" value="LYSM"/>
    <property type="match status" value="2"/>
</dbReference>
<name>A0AAN6Y7P4_9PEZI</name>
<dbReference type="AlphaFoldDB" id="A0AAN6Y7P4"/>
<dbReference type="Gene3D" id="3.10.350.10">
    <property type="entry name" value="LysM domain"/>
    <property type="match status" value="2"/>
</dbReference>
<dbReference type="CDD" id="cd00118">
    <property type="entry name" value="LysM"/>
    <property type="match status" value="2"/>
</dbReference>
<gene>
    <name evidence="2" type="ORF">QBC37DRAFT_239711</name>
</gene>
<dbReference type="InterPro" id="IPR018392">
    <property type="entry name" value="LysM"/>
</dbReference>
<accession>A0AAN6Y7P4</accession>
<keyword evidence="3" id="KW-1185">Reference proteome</keyword>
<dbReference type="SUPFAM" id="SSF54106">
    <property type="entry name" value="LysM domain"/>
    <property type="match status" value="2"/>
</dbReference>
<reference evidence="2" key="2">
    <citation type="submission" date="2023-05" db="EMBL/GenBank/DDBJ databases">
        <authorList>
            <consortium name="Lawrence Berkeley National Laboratory"/>
            <person name="Steindorff A."/>
            <person name="Hensen N."/>
            <person name="Bonometti L."/>
            <person name="Westerberg I."/>
            <person name="Brannstrom I.O."/>
            <person name="Guillou S."/>
            <person name="Cros-Aarteil S."/>
            <person name="Calhoun S."/>
            <person name="Haridas S."/>
            <person name="Kuo A."/>
            <person name="Mondo S."/>
            <person name="Pangilinan J."/>
            <person name="Riley R."/>
            <person name="Labutti K."/>
            <person name="Andreopoulos B."/>
            <person name="Lipzen A."/>
            <person name="Chen C."/>
            <person name="Yanf M."/>
            <person name="Daum C."/>
            <person name="Ng V."/>
            <person name="Clum A."/>
            <person name="Ohm R."/>
            <person name="Martin F."/>
            <person name="Silar P."/>
            <person name="Natvig D."/>
            <person name="Lalanne C."/>
            <person name="Gautier V."/>
            <person name="Ament-Velasquez S.L."/>
            <person name="Kruys A."/>
            <person name="Hutchinson M.I."/>
            <person name="Powell A.J."/>
            <person name="Barry K."/>
            <person name="Miller A.N."/>
            <person name="Grigoriev I.V."/>
            <person name="Debuchy R."/>
            <person name="Gladieux P."/>
            <person name="Thoren M.H."/>
            <person name="Johannesson H."/>
        </authorList>
    </citation>
    <scope>NUCLEOTIDE SEQUENCE</scope>
    <source>
        <strain evidence="2">PSN293</strain>
    </source>
</reference>
<proteinExistence type="predicted"/>
<feature type="non-terminal residue" evidence="2">
    <location>
        <position position="254"/>
    </location>
</feature>
<organism evidence="2 3">
    <name type="scientific">Rhypophila decipiens</name>
    <dbReference type="NCBI Taxonomy" id="261697"/>
    <lineage>
        <taxon>Eukaryota</taxon>
        <taxon>Fungi</taxon>
        <taxon>Dikarya</taxon>
        <taxon>Ascomycota</taxon>
        <taxon>Pezizomycotina</taxon>
        <taxon>Sordariomycetes</taxon>
        <taxon>Sordariomycetidae</taxon>
        <taxon>Sordariales</taxon>
        <taxon>Naviculisporaceae</taxon>
        <taxon>Rhypophila</taxon>
    </lineage>
</organism>
<dbReference type="EMBL" id="MU858097">
    <property type="protein sequence ID" value="KAK4214189.1"/>
    <property type="molecule type" value="Genomic_DNA"/>
</dbReference>
<dbReference type="InterPro" id="IPR036779">
    <property type="entry name" value="LysM_dom_sf"/>
</dbReference>
<dbReference type="Proteomes" id="UP001301769">
    <property type="component" value="Unassembled WGS sequence"/>
</dbReference>
<dbReference type="Pfam" id="PF01476">
    <property type="entry name" value="LysM"/>
    <property type="match status" value="2"/>
</dbReference>
<comment type="caution">
    <text evidence="2">The sequence shown here is derived from an EMBL/GenBank/DDBJ whole genome shotgun (WGS) entry which is preliminary data.</text>
</comment>
<feature type="domain" description="LysM" evidence="1">
    <location>
        <begin position="155"/>
        <end position="201"/>
    </location>
</feature>
<sequence length="254" mass="27891">LDILDAGTLGHLCVAKCRDELQSLRSKINSNCNKQTDLIVYADIAYPASFILDHYIYQYDISCYKDRNTGQLCDLYLGGLRNQSKQPDQCSDCILGVLTVQLGSPVGYEKEAETQFSSLRSKCGTAAISTTTPTSKATSSTKTKGSVLPSATCSRSYTVVQNDTCSSIGLAQKASTYDIVTVNSLKIFCNDLPKPGSKICLPPVCTPYRILVGDSCTGIATKWSVTVDELISWNPIFSFNYANIDRWWDFFICV</sequence>
<dbReference type="SMART" id="SM00257">
    <property type="entry name" value="LysM"/>
    <property type="match status" value="2"/>
</dbReference>
<feature type="domain" description="LysM" evidence="1">
    <location>
        <begin position="206"/>
        <end position="254"/>
    </location>
</feature>
<reference evidence="2" key="1">
    <citation type="journal article" date="2023" name="Mol. Phylogenet. Evol.">
        <title>Genome-scale phylogeny and comparative genomics of the fungal order Sordariales.</title>
        <authorList>
            <person name="Hensen N."/>
            <person name="Bonometti L."/>
            <person name="Westerberg I."/>
            <person name="Brannstrom I.O."/>
            <person name="Guillou S."/>
            <person name="Cros-Aarteil S."/>
            <person name="Calhoun S."/>
            <person name="Haridas S."/>
            <person name="Kuo A."/>
            <person name="Mondo S."/>
            <person name="Pangilinan J."/>
            <person name="Riley R."/>
            <person name="LaButti K."/>
            <person name="Andreopoulos B."/>
            <person name="Lipzen A."/>
            <person name="Chen C."/>
            <person name="Yan M."/>
            <person name="Daum C."/>
            <person name="Ng V."/>
            <person name="Clum A."/>
            <person name="Steindorff A."/>
            <person name="Ohm R.A."/>
            <person name="Martin F."/>
            <person name="Silar P."/>
            <person name="Natvig D.O."/>
            <person name="Lalanne C."/>
            <person name="Gautier V."/>
            <person name="Ament-Velasquez S.L."/>
            <person name="Kruys A."/>
            <person name="Hutchinson M.I."/>
            <person name="Powell A.J."/>
            <person name="Barry K."/>
            <person name="Miller A.N."/>
            <person name="Grigoriev I.V."/>
            <person name="Debuchy R."/>
            <person name="Gladieux P."/>
            <person name="Hiltunen Thoren M."/>
            <person name="Johannesson H."/>
        </authorList>
    </citation>
    <scope>NUCLEOTIDE SEQUENCE</scope>
    <source>
        <strain evidence="2">PSN293</strain>
    </source>
</reference>